<evidence type="ECO:0000313" key="2">
    <source>
        <dbReference type="Proteomes" id="UP000830768"/>
    </source>
</evidence>
<sequence>MSYRKHFIPLESNPTVFTELAHGLGLSPELEFHDVFSLDEPDLLSLIPRPALALVLVFPTSPNYEADLQQLDKQTPEYSKSGADKDVVWFKQTINNACGLYGILHAVTNGAARDFIVPKSHLASLLTSVEPLKYLDRAAVLEEDEQLESIYKTVALQGDTEAPENAEDEVDFHYVCFAKSHRNGHLYELDGDRKGPIDRCALDQGDDVLSERALGVISEFIRGVGKELGFSLLALAPTVN</sequence>
<gene>
    <name evidence="1" type="ORF">LCI18_003706</name>
</gene>
<reference evidence="1" key="1">
    <citation type="submission" date="2021-11" db="EMBL/GenBank/DDBJ databases">
        <title>Fusarium solani-melongenae Genome sequencing and assembly.</title>
        <authorList>
            <person name="Xie S."/>
            <person name="Huang L."/>
            <person name="Zhang X."/>
        </authorList>
    </citation>
    <scope>NUCLEOTIDE SEQUENCE</scope>
    <source>
        <strain evidence="1">CRI 24-3</strain>
    </source>
</reference>
<dbReference type="EMBL" id="CP090032">
    <property type="protein sequence ID" value="UPK92771.1"/>
    <property type="molecule type" value="Genomic_DNA"/>
</dbReference>
<dbReference type="Proteomes" id="UP000830768">
    <property type="component" value="Chromosome 3"/>
</dbReference>
<name>A0ACD3YV11_FUSSC</name>
<proteinExistence type="predicted"/>
<organism evidence="1 2">
    <name type="scientific">Fusarium solani subsp. cucurbitae</name>
    <name type="common">Neocosmosporum cucurbitae</name>
    <dbReference type="NCBI Taxonomy" id="2747967"/>
    <lineage>
        <taxon>Eukaryota</taxon>
        <taxon>Fungi</taxon>
        <taxon>Dikarya</taxon>
        <taxon>Ascomycota</taxon>
        <taxon>Pezizomycotina</taxon>
        <taxon>Sordariomycetes</taxon>
        <taxon>Hypocreomycetidae</taxon>
        <taxon>Hypocreales</taxon>
        <taxon>Nectriaceae</taxon>
        <taxon>Fusarium</taxon>
        <taxon>Fusarium solani species complex</taxon>
    </lineage>
</organism>
<protein>
    <submittedName>
        <fullName evidence="1">Uncharacterized protein</fullName>
    </submittedName>
</protein>
<keyword evidence="2" id="KW-1185">Reference proteome</keyword>
<accession>A0ACD3YV11</accession>
<evidence type="ECO:0000313" key="1">
    <source>
        <dbReference type="EMBL" id="UPK92771.1"/>
    </source>
</evidence>